<dbReference type="PANTHER" id="PTHR12879">
    <property type="entry name" value="SPHINGOLIPID DELTA 4 DESATURASE/C-4 HYDROXYLASE PROTEIN DES2"/>
    <property type="match status" value="1"/>
</dbReference>
<dbReference type="GO" id="GO:0046513">
    <property type="term" value="P:ceramide biosynthetic process"/>
    <property type="evidence" value="ECO:0007669"/>
    <property type="project" value="TreeGrafter"/>
</dbReference>
<comment type="caution">
    <text evidence="11">The sequence shown here is derived from an EMBL/GenBank/DDBJ whole genome shotgun (WGS) entry which is preliminary data.</text>
</comment>
<dbReference type="UniPathway" id="UPA00222"/>
<accession>A8PUP0</accession>
<feature type="domain" description="Sphingolipid delta4-desaturase N-terminal" evidence="10">
    <location>
        <begin position="53"/>
        <end position="91"/>
    </location>
</feature>
<dbReference type="PANTHER" id="PTHR12879:SF8">
    <property type="entry name" value="SPHINGOLIPID DELTA(4)-DESATURASE DES1"/>
    <property type="match status" value="1"/>
</dbReference>
<keyword evidence="5 8" id="KW-0560">Oxidoreductase</keyword>
<gene>
    <name evidence="11" type="ORF">MGL_0733</name>
</gene>
<proteinExistence type="inferred from homology"/>
<keyword evidence="6 8" id="KW-0443">Lipid metabolism</keyword>
<evidence type="ECO:0000256" key="7">
    <source>
        <dbReference type="ARBA" id="ARBA00023136"/>
    </source>
</evidence>
<dbReference type="STRING" id="425265.A8PUP0"/>
<comment type="pathway">
    <text evidence="8">Lipid metabolism; sphingolipid metabolism.</text>
</comment>
<dbReference type="RefSeq" id="XP_001732140.1">
    <property type="nucleotide sequence ID" value="XM_001732088.1"/>
</dbReference>
<evidence type="ECO:0000259" key="10">
    <source>
        <dbReference type="SMART" id="SM01269"/>
    </source>
</evidence>
<dbReference type="FunCoup" id="A8PUP0">
    <property type="interactions" value="77"/>
</dbReference>
<dbReference type="Pfam" id="PF00487">
    <property type="entry name" value="FA_desaturase"/>
    <property type="match status" value="1"/>
</dbReference>
<dbReference type="GO" id="GO:0016020">
    <property type="term" value="C:membrane"/>
    <property type="evidence" value="ECO:0007669"/>
    <property type="project" value="UniProtKB-SubCell"/>
</dbReference>
<feature type="transmembrane region" description="Helical" evidence="9">
    <location>
        <begin position="202"/>
        <end position="222"/>
    </location>
</feature>
<comment type="function">
    <text evidence="8">Delta(4)-fatty-acid desaturase which introduces a double bond at the 4-position in the long-chain base (LCB) of ceramides.</text>
</comment>
<evidence type="ECO:0000256" key="2">
    <source>
        <dbReference type="ARBA" id="ARBA00006146"/>
    </source>
</evidence>
<sequence>MHTLLRRETHERKAAPSVKIDWSLYGGVENLQGQVDKAAAGRKWMPHVGEKPLPSDDFLWSLNEEPHRTRRLAIMKAHPEVRKLMGHEPLTKYVAMSVVCLQVVLAVIVTALGWHPLDWRFLLTAYLIGGTANQHIFLAIHEITHNLAFKSIAANRVLAILTNLPAAVPFAMTFKPYHIEHHKHLGEDGIDTDIPTKVEMMLLNNVLGKAFFATFQLFFYAIRPGFVRVQKLTGWHFLNICVQLSFDAFICYACGSPTPLIYLLLSSFFAGSLHPVAGHFISEHYMFSGIEQETWSYYGPLNVLLYNVGYHNEHHDFPSVPWTRLPTLRSLAPEFYDVLPSHTSWTMVILSFIFSHHSGMNMRVKRQPRLKKLSEPPIEDGPNYTGWEVRT</sequence>
<dbReference type="GeneID" id="5856446"/>
<comment type="similarity">
    <text evidence="2 8">Belongs to the fatty acid desaturase type 1 family. DEGS subfamily.</text>
</comment>
<evidence type="ECO:0000313" key="12">
    <source>
        <dbReference type="Proteomes" id="UP000008837"/>
    </source>
</evidence>
<dbReference type="InParanoid" id="A8PUP0"/>
<keyword evidence="12" id="KW-1185">Reference proteome</keyword>
<evidence type="ECO:0000256" key="1">
    <source>
        <dbReference type="ARBA" id="ARBA00004141"/>
    </source>
</evidence>
<dbReference type="Proteomes" id="UP000008837">
    <property type="component" value="Unassembled WGS sequence"/>
</dbReference>
<keyword evidence="4 9" id="KW-1133">Transmembrane helix</keyword>
<evidence type="ECO:0000256" key="4">
    <source>
        <dbReference type="ARBA" id="ARBA00022989"/>
    </source>
</evidence>
<comment type="catalytic activity">
    <reaction evidence="8">
        <text>an N-acylsphinganine + 2 Fe(II)-[cytochrome b5] + O2 + 2 H(+) = an N-acylsphing-4-enine + 2 Fe(III)-[cytochrome b5] + 2 H2O</text>
        <dbReference type="Rhea" id="RHEA:46544"/>
        <dbReference type="Rhea" id="RHEA-COMP:10438"/>
        <dbReference type="Rhea" id="RHEA-COMP:10439"/>
        <dbReference type="ChEBI" id="CHEBI:15377"/>
        <dbReference type="ChEBI" id="CHEBI:15378"/>
        <dbReference type="ChEBI" id="CHEBI:15379"/>
        <dbReference type="ChEBI" id="CHEBI:29033"/>
        <dbReference type="ChEBI" id="CHEBI:29034"/>
        <dbReference type="ChEBI" id="CHEBI:31488"/>
        <dbReference type="ChEBI" id="CHEBI:52639"/>
        <dbReference type="EC" id="1.14.19.17"/>
    </reaction>
</comment>
<dbReference type="AlphaFoldDB" id="A8PUP0"/>
<comment type="subcellular location">
    <subcellularLocation>
        <location evidence="1">Membrane</location>
        <topology evidence="1">Multi-pass membrane protein</topology>
    </subcellularLocation>
</comment>
<keyword evidence="3 9" id="KW-0812">Transmembrane</keyword>
<dbReference type="KEGG" id="mgl:MGL_0733"/>
<dbReference type="InterPro" id="IPR013866">
    <property type="entry name" value="Sphingolipid_d4-desaturase_N"/>
</dbReference>
<evidence type="ECO:0000256" key="5">
    <source>
        <dbReference type="ARBA" id="ARBA00023002"/>
    </source>
</evidence>
<dbReference type="EMBL" id="AAYY01000002">
    <property type="protein sequence ID" value="EDP44926.1"/>
    <property type="molecule type" value="Genomic_DNA"/>
</dbReference>
<dbReference type="SMART" id="SM01269">
    <property type="entry name" value="Lipid_DES"/>
    <property type="match status" value="1"/>
</dbReference>
<keyword evidence="8" id="KW-0746">Sphingolipid metabolism</keyword>
<feature type="transmembrane region" description="Helical" evidence="9">
    <location>
        <begin position="93"/>
        <end position="115"/>
    </location>
</feature>
<organism evidence="11 12">
    <name type="scientific">Malassezia globosa (strain ATCC MYA-4612 / CBS 7966)</name>
    <name type="common">Dandruff-associated fungus</name>
    <dbReference type="NCBI Taxonomy" id="425265"/>
    <lineage>
        <taxon>Eukaryota</taxon>
        <taxon>Fungi</taxon>
        <taxon>Dikarya</taxon>
        <taxon>Basidiomycota</taxon>
        <taxon>Ustilaginomycotina</taxon>
        <taxon>Malasseziomycetes</taxon>
        <taxon>Malasseziales</taxon>
        <taxon>Malasseziaceae</taxon>
        <taxon>Malassezia</taxon>
    </lineage>
</organism>
<keyword evidence="7 8" id="KW-0472">Membrane</keyword>
<name>A8PUP0_MALGO</name>
<dbReference type="EC" id="1.14.19.17" evidence="8"/>
<protein>
    <recommendedName>
        <fullName evidence="8">Sphingolipid delta(4)-desaturase</fullName>
        <ecNumber evidence="8">1.14.19.17</ecNumber>
    </recommendedName>
</protein>
<evidence type="ECO:0000313" key="11">
    <source>
        <dbReference type="EMBL" id="EDP44926.1"/>
    </source>
</evidence>
<feature type="transmembrane region" description="Helical" evidence="9">
    <location>
        <begin position="121"/>
        <end position="140"/>
    </location>
</feature>
<evidence type="ECO:0000256" key="9">
    <source>
        <dbReference type="SAM" id="Phobius"/>
    </source>
</evidence>
<dbReference type="CDD" id="cd03508">
    <property type="entry name" value="Delta4-sphingolipid-FADS-like"/>
    <property type="match status" value="1"/>
</dbReference>
<evidence type="ECO:0000256" key="3">
    <source>
        <dbReference type="ARBA" id="ARBA00022692"/>
    </source>
</evidence>
<dbReference type="Pfam" id="PF08557">
    <property type="entry name" value="Lipid_DES"/>
    <property type="match status" value="1"/>
</dbReference>
<evidence type="ECO:0000256" key="8">
    <source>
        <dbReference type="PIRNR" id="PIRNR017228"/>
    </source>
</evidence>
<dbReference type="VEuPathDB" id="FungiDB:MGL_0733"/>
<dbReference type="OMA" id="GATCNQN"/>
<dbReference type="InterPro" id="IPR005804">
    <property type="entry name" value="FA_desaturase_dom"/>
</dbReference>
<evidence type="ECO:0000256" key="6">
    <source>
        <dbReference type="ARBA" id="ARBA00023098"/>
    </source>
</evidence>
<dbReference type="OrthoDB" id="200948at2759"/>
<dbReference type="InterPro" id="IPR011388">
    <property type="entry name" value="DES1/DES2"/>
</dbReference>
<dbReference type="PIRSF" id="PIRSF017228">
    <property type="entry name" value="Sphnglp_dlt4_des"/>
    <property type="match status" value="1"/>
</dbReference>
<dbReference type="GO" id="GO:0042284">
    <property type="term" value="F:sphingolipid delta-4 desaturase activity"/>
    <property type="evidence" value="ECO:0007669"/>
    <property type="project" value="UniProtKB-UniRule"/>
</dbReference>
<feature type="transmembrane region" description="Helical" evidence="9">
    <location>
        <begin position="345"/>
        <end position="364"/>
    </location>
</feature>
<reference evidence="11 12" key="1">
    <citation type="journal article" date="2007" name="Proc. Natl. Acad. Sci. U.S.A.">
        <title>Dandruff-associated Malassezia genomes reveal convergent and divergent virulence traits shared with plant and human fungal pathogens.</title>
        <authorList>
            <person name="Xu J."/>
            <person name="Saunders C.W."/>
            <person name="Hu P."/>
            <person name="Grant R.A."/>
            <person name="Boekhout T."/>
            <person name="Kuramae E.E."/>
            <person name="Kronstad J.W."/>
            <person name="Deangelis Y.M."/>
            <person name="Reeder N.L."/>
            <person name="Johnstone K.R."/>
            <person name="Leland M."/>
            <person name="Fieno A.M."/>
            <person name="Begley W.M."/>
            <person name="Sun Y."/>
            <person name="Lacey M.P."/>
            <person name="Chaudhary T."/>
            <person name="Keough T."/>
            <person name="Chu L."/>
            <person name="Sears R."/>
            <person name="Yuan B."/>
            <person name="Dawson T.L.Jr."/>
        </authorList>
    </citation>
    <scope>NUCLEOTIDE SEQUENCE [LARGE SCALE GENOMIC DNA]</scope>
    <source>
        <strain evidence="12">ATCC MYA-4612 / CBS 7966</strain>
    </source>
</reference>